<feature type="region of interest" description="Disordered" evidence="1">
    <location>
        <begin position="70"/>
        <end position="242"/>
    </location>
</feature>
<comment type="caution">
    <text evidence="2">The sequence shown here is derived from an EMBL/GenBank/DDBJ whole genome shotgun (WGS) entry which is preliminary data.</text>
</comment>
<evidence type="ECO:0000313" key="2">
    <source>
        <dbReference type="EMBL" id="GFN81156.1"/>
    </source>
</evidence>
<organism evidence="2 3">
    <name type="scientific">Plakobranchus ocellatus</name>
    <dbReference type="NCBI Taxonomy" id="259542"/>
    <lineage>
        <taxon>Eukaryota</taxon>
        <taxon>Metazoa</taxon>
        <taxon>Spiralia</taxon>
        <taxon>Lophotrochozoa</taxon>
        <taxon>Mollusca</taxon>
        <taxon>Gastropoda</taxon>
        <taxon>Heterobranchia</taxon>
        <taxon>Euthyneura</taxon>
        <taxon>Panpulmonata</taxon>
        <taxon>Sacoglossa</taxon>
        <taxon>Placobranchoidea</taxon>
        <taxon>Plakobranchidae</taxon>
        <taxon>Plakobranchus</taxon>
    </lineage>
</organism>
<dbReference type="Proteomes" id="UP000735302">
    <property type="component" value="Unassembled WGS sequence"/>
</dbReference>
<feature type="compositionally biased region" description="Basic and acidic residues" evidence="1">
    <location>
        <begin position="232"/>
        <end position="242"/>
    </location>
</feature>
<feature type="compositionally biased region" description="Low complexity" evidence="1">
    <location>
        <begin position="194"/>
        <end position="209"/>
    </location>
</feature>
<proteinExistence type="predicted"/>
<feature type="compositionally biased region" description="Polar residues" evidence="1">
    <location>
        <begin position="109"/>
        <end position="121"/>
    </location>
</feature>
<keyword evidence="3" id="KW-1185">Reference proteome</keyword>
<dbReference type="AlphaFoldDB" id="A0AAV3YG21"/>
<gene>
    <name evidence="2" type="ORF">PoB_000766200</name>
</gene>
<sequence>MSNRVSPEPDLQMTDQSRPARDAAHLFQLQTQQQQQQPQNQEHDTYYNESDVVVDENLITEQSEQDEYLRAVTPADTLTHDDPVVTLPEEATHFDAESEERLKSEETRAANSSYNQGQQLAENDPPPTVVQGRLPPLPPRSHPAADESGTESAGEPGSEQASKHPDLDQLNEQTSAEAVTVFRSNQDYPGPGIQQQQQQLEEQQDSQQLTTLRERQMYQGDMATTNSRPNSAKRESEVIGGE</sequence>
<feature type="region of interest" description="Disordered" evidence="1">
    <location>
        <begin position="1"/>
        <end position="49"/>
    </location>
</feature>
<name>A0AAV3YG21_9GAST</name>
<evidence type="ECO:0000256" key="1">
    <source>
        <dbReference type="SAM" id="MobiDB-lite"/>
    </source>
</evidence>
<feature type="compositionally biased region" description="Low complexity" evidence="1">
    <location>
        <begin position="28"/>
        <end position="40"/>
    </location>
</feature>
<feature type="compositionally biased region" description="Polar residues" evidence="1">
    <location>
        <begin position="170"/>
        <end position="187"/>
    </location>
</feature>
<feature type="compositionally biased region" description="Basic and acidic residues" evidence="1">
    <location>
        <begin position="90"/>
        <end position="108"/>
    </location>
</feature>
<evidence type="ECO:0000313" key="3">
    <source>
        <dbReference type="Proteomes" id="UP000735302"/>
    </source>
</evidence>
<protein>
    <submittedName>
        <fullName evidence="2">Uncharacterized protein</fullName>
    </submittedName>
</protein>
<accession>A0AAV3YG21</accession>
<dbReference type="EMBL" id="BLXT01000880">
    <property type="protein sequence ID" value="GFN81156.1"/>
    <property type="molecule type" value="Genomic_DNA"/>
</dbReference>
<reference evidence="2 3" key="1">
    <citation type="journal article" date="2021" name="Elife">
        <title>Chloroplast acquisition without the gene transfer in kleptoplastic sea slugs, Plakobranchus ocellatus.</title>
        <authorList>
            <person name="Maeda T."/>
            <person name="Takahashi S."/>
            <person name="Yoshida T."/>
            <person name="Shimamura S."/>
            <person name="Takaki Y."/>
            <person name="Nagai Y."/>
            <person name="Toyoda A."/>
            <person name="Suzuki Y."/>
            <person name="Arimoto A."/>
            <person name="Ishii H."/>
            <person name="Satoh N."/>
            <person name="Nishiyama T."/>
            <person name="Hasebe M."/>
            <person name="Maruyama T."/>
            <person name="Minagawa J."/>
            <person name="Obokata J."/>
            <person name="Shigenobu S."/>
        </authorList>
    </citation>
    <scope>NUCLEOTIDE SEQUENCE [LARGE SCALE GENOMIC DNA]</scope>
</reference>